<evidence type="ECO:0000313" key="2">
    <source>
        <dbReference type="Proteomes" id="UP000026962"/>
    </source>
</evidence>
<protein>
    <submittedName>
        <fullName evidence="1">Uncharacterized protein</fullName>
    </submittedName>
</protein>
<evidence type="ECO:0000313" key="1">
    <source>
        <dbReference type="EnsemblPlants" id="OPUNC01G18300.1"/>
    </source>
</evidence>
<dbReference type="Proteomes" id="UP000026962">
    <property type="component" value="Chromosome 1"/>
</dbReference>
<organism evidence="1">
    <name type="scientific">Oryza punctata</name>
    <name type="common">Red rice</name>
    <dbReference type="NCBI Taxonomy" id="4537"/>
    <lineage>
        <taxon>Eukaryota</taxon>
        <taxon>Viridiplantae</taxon>
        <taxon>Streptophyta</taxon>
        <taxon>Embryophyta</taxon>
        <taxon>Tracheophyta</taxon>
        <taxon>Spermatophyta</taxon>
        <taxon>Magnoliopsida</taxon>
        <taxon>Liliopsida</taxon>
        <taxon>Poales</taxon>
        <taxon>Poaceae</taxon>
        <taxon>BOP clade</taxon>
        <taxon>Oryzoideae</taxon>
        <taxon>Oryzeae</taxon>
        <taxon>Oryzinae</taxon>
        <taxon>Oryza</taxon>
    </lineage>
</organism>
<keyword evidence="2" id="KW-1185">Reference proteome</keyword>
<dbReference type="HOGENOM" id="CLU_2964952_0_0_1"/>
<reference evidence="1" key="2">
    <citation type="submission" date="2018-05" db="EMBL/GenBank/DDBJ databases">
        <title>OpunRS2 (Oryza punctata Reference Sequence Version 2).</title>
        <authorList>
            <person name="Zhang J."/>
            <person name="Kudrna D."/>
            <person name="Lee S."/>
            <person name="Talag J."/>
            <person name="Welchert J."/>
            <person name="Wing R.A."/>
        </authorList>
    </citation>
    <scope>NUCLEOTIDE SEQUENCE [LARGE SCALE GENOMIC DNA]</scope>
</reference>
<proteinExistence type="predicted"/>
<reference evidence="1" key="1">
    <citation type="submission" date="2015-04" db="UniProtKB">
        <authorList>
            <consortium name="EnsemblPlants"/>
        </authorList>
    </citation>
    <scope>IDENTIFICATION</scope>
</reference>
<dbReference type="Gramene" id="OPUNC01G18300.1">
    <property type="protein sequence ID" value="OPUNC01G18300.1"/>
    <property type="gene ID" value="OPUNC01G18300"/>
</dbReference>
<sequence length="59" mass="6250">MGKSSGKGVYRVVRPSLCGYTCPTEKPATNTGMTPSSTASVTDMGKQMMGVFVLLVLMF</sequence>
<accession>A0A0E0JJJ3</accession>
<dbReference type="EnsemblPlants" id="OPUNC01G18300.1">
    <property type="protein sequence ID" value="OPUNC01G18300.1"/>
    <property type="gene ID" value="OPUNC01G18300"/>
</dbReference>
<dbReference type="AlphaFoldDB" id="A0A0E0JJJ3"/>
<dbReference type="STRING" id="4537.A0A0E0JJJ3"/>
<name>A0A0E0JJJ3_ORYPU</name>